<dbReference type="Proteomes" id="UP001321018">
    <property type="component" value="Unassembled WGS sequence"/>
</dbReference>
<evidence type="ECO:0000313" key="2">
    <source>
        <dbReference type="Proteomes" id="UP001321018"/>
    </source>
</evidence>
<gene>
    <name evidence="1" type="ORF">OB960_24365</name>
</gene>
<comment type="caution">
    <text evidence="1">The sequence shown here is derived from an EMBL/GenBank/DDBJ whole genome shotgun (WGS) entry which is preliminary data.</text>
</comment>
<proteinExistence type="predicted"/>
<evidence type="ECO:0000313" key="1">
    <source>
        <dbReference type="EMBL" id="MCU4744509.1"/>
    </source>
</evidence>
<dbReference type="AlphaFoldDB" id="A0AAP2Z5T3"/>
<dbReference type="EMBL" id="JAOPKA010000030">
    <property type="protein sequence ID" value="MCU4744509.1"/>
    <property type="molecule type" value="Genomic_DNA"/>
</dbReference>
<organism evidence="1 2">
    <name type="scientific">Natronoglomus mannanivorans</name>
    <dbReference type="NCBI Taxonomy" id="2979990"/>
    <lineage>
        <taxon>Archaea</taxon>
        <taxon>Methanobacteriati</taxon>
        <taxon>Methanobacteriota</taxon>
        <taxon>Stenosarchaea group</taxon>
        <taxon>Halobacteria</taxon>
        <taxon>Halobacteriales</taxon>
        <taxon>Natrialbaceae</taxon>
        <taxon>Natronoglomus</taxon>
    </lineage>
</organism>
<name>A0AAP2Z5T3_9EURY</name>
<sequence length="99" mass="11011">MDRVDGEVGAYERESIRNIAVDTVKRNRANRNIIASDLIESGDESADRANKAYSRLMKDTTQEMEKLGLLEDGPAMTQAEAQAGWMDQIDEATDESDSE</sequence>
<accession>A0AAP2Z5T3</accession>
<protein>
    <submittedName>
        <fullName evidence="1">Uncharacterized protein</fullName>
    </submittedName>
</protein>
<reference evidence="1" key="1">
    <citation type="submission" date="2022-09" db="EMBL/GenBank/DDBJ databases">
        <title>Enrichment on poylsaccharides allowed isolation of novel metabolic and taxonomic groups of Haloarchaea.</title>
        <authorList>
            <person name="Sorokin D.Y."/>
            <person name="Elcheninov A.G."/>
            <person name="Khizhniak T.V."/>
            <person name="Kolganova T.V."/>
            <person name="Kublanov I.V."/>
        </authorList>
    </citation>
    <scope>NUCLEOTIDE SEQUENCE</scope>
    <source>
        <strain evidence="1">AArc-xg1-1</strain>
    </source>
</reference>
<dbReference type="RefSeq" id="WP_338006317.1">
    <property type="nucleotide sequence ID" value="NZ_JAOPKA010000030.1"/>
</dbReference>